<name>A0ACB0KSV5_TRIPR</name>
<reference evidence="1" key="1">
    <citation type="submission" date="2023-10" db="EMBL/GenBank/DDBJ databases">
        <authorList>
            <person name="Rodriguez Cubillos JULIANA M."/>
            <person name="De Vega J."/>
        </authorList>
    </citation>
    <scope>NUCLEOTIDE SEQUENCE</scope>
</reference>
<accession>A0ACB0KSV5</accession>
<dbReference type="EMBL" id="CASHSV030000311">
    <property type="protein sequence ID" value="CAJ2658953.1"/>
    <property type="molecule type" value="Genomic_DNA"/>
</dbReference>
<sequence length="1804" mass="203689">MDAEEAENNTQKGDDGGENSNENYNINNNNGSNSKIMSSSEGQSKPKRQMKTPFQLEMLEKAYALETYPSESTRVELSEKLGLSDRQLQMWFCHRRLKDKKELPTKKPKKVPPLPDSPTDEPNPKLVIEPLNEYGSGSGSGSSPFARPELRNVVPPRTYYESPQTIMELRAIACVEAQLGESLREDGPILGIEFDPLPPDAFGAPLAVAEQQKRPSLAYDNKIYERHEVRPNKAMARTFPEYTFVPNQSSIRSDTFGQLSQPHLYDPMEGPTRTPPFPIGNEHLPRTHATQSHSSRARLSSQQEKHMTPYTSPPPLLSQHDKKVIPYPSPPRDNDVVPKREPHINIANIGMNSQFTDHQIVGQENSLALPGGQVFHNDVVLRVEKKRKSDDVRVAKEVEAYEIRMKKELEKQDILRRKNEERMRKEMERQDRERRKEEERLMRERQREEERSRREQKREEERREKYLMKEHLRAEKRKQKEEIRKEKEAERRKAALEKANARRIAKESMELLEDEQLELMELAAASKGLSSIIQIDLDTLQNLESFRDSLCVFPPKSVKLKKPFAIQPWINSDQDVGNLLMVWRFLITFADVLELWPFTLDEFVQAFHDYDSRLLCEIHVAVLKVIIKDIEDVARTPTGLGVNQNGAANPAGGHPEIVEGAYTWGFDIRNWQKNLNQLTWPEILRQLALSAGFGPKLRKRSITWSYANDKEEGRSGEDVISTLRNGSAAVSAVAKMQEKGLLAPRRSRHRLTPGTVKFAAFHVLSLEGSKGLNVLDLAEKIQKSGLRDLTTSKTPEASISVALTRDGKLFERIAPSTYRVRTAFRKDPVDAEAILSEARKKIQIFENGFLAGEDADDVEREEESESDEVDEDPEDDDLVNPSSGNQNTEQYHDMNVSSVNVTENSGHEVDLIQNELDTDLPCFLENGSTSKDVDLPSSVTIQPVAFEDLNTGKLDDNNMEIDETKSGESWVQGLTEGEYSDLSVEERLNALVALVGVANEGNSVRLVLEDRLEAANALKKQMWAEAQIDKVRLKDDYISKLDFPLLAGNKIETQEGNQSPLLDININNIKNEASPSTAENQKGASSAQSLLIEKPSTVQDFGTGTGPDTFQSQVAAQYSKRSRSQLKSYISHLAEEMYVYRSLPLGQDRRRNRYWQFVASASSNDPGSGRIFVEHHDGSWRLIDSEEDFDILLTSLDSRGIRESHLRLMLQKIEKSFKENVLENTQYAKIGSIGEGSIKIEANEKYSMPERHSGSDSPSSTLHDLNSGTSETSSSFKIELWKSENEKKAALRRYQDFQKWMWKECYNSSILCAMKFGVKRCKPQVDICQICLNPYFVEDSHCNSCHSTFPSNNGFDISKHAFQCVGNLSKDIGIMEHSLPIRTRLLKVLLSYMEASVLSEAFGTIWTTDFRKRWGVKLSKSSSVEELLQMLTLFEKALRRDFLSSDFSTTDELLGLSSKSKSSAHVSADPESVALLPWIPQTTAALSLRLFEFDSSIIYVKLEKLEPVEEKEAREYITLPSRYTPFKPNREVEPAALDHDGLTKVKSSAKIVRSNKRGRGASDHGRGKNLSKRMYNSKRDAGRRNVKFTENLSQRLKQQGRGTQGQGGGRGRRTVRKRRVEKRAVEDLLLGHAAASHSSMSGREPFRGLHEEWDDGEKASPMTPVHIGVAENSNSAEEMEYDDNAQAIEYDDNVQAVESYDNAQAMESDDDAQAVEYDHGNWEIGYNGVSPNGWNRDLVGMSDEDVDGFEDGNDNDNGNVIGFEENEEEDSEEDVMMSEGSDGMANRVENVGGSYLSVSEDSSD</sequence>
<gene>
    <name evidence="1" type="ORF">MILVUS5_LOCUS25243</name>
</gene>
<proteinExistence type="predicted"/>
<comment type="caution">
    <text evidence="1">The sequence shown here is derived from an EMBL/GenBank/DDBJ whole genome shotgun (WGS) entry which is preliminary data.</text>
</comment>
<evidence type="ECO:0000313" key="1">
    <source>
        <dbReference type="EMBL" id="CAJ2658953.1"/>
    </source>
</evidence>
<organism evidence="1 2">
    <name type="scientific">Trifolium pratense</name>
    <name type="common">Red clover</name>
    <dbReference type="NCBI Taxonomy" id="57577"/>
    <lineage>
        <taxon>Eukaryota</taxon>
        <taxon>Viridiplantae</taxon>
        <taxon>Streptophyta</taxon>
        <taxon>Embryophyta</taxon>
        <taxon>Tracheophyta</taxon>
        <taxon>Spermatophyta</taxon>
        <taxon>Magnoliopsida</taxon>
        <taxon>eudicotyledons</taxon>
        <taxon>Gunneridae</taxon>
        <taxon>Pentapetalae</taxon>
        <taxon>rosids</taxon>
        <taxon>fabids</taxon>
        <taxon>Fabales</taxon>
        <taxon>Fabaceae</taxon>
        <taxon>Papilionoideae</taxon>
        <taxon>50 kb inversion clade</taxon>
        <taxon>NPAAA clade</taxon>
        <taxon>Hologalegina</taxon>
        <taxon>IRL clade</taxon>
        <taxon>Trifolieae</taxon>
        <taxon>Trifolium</taxon>
    </lineage>
</organism>
<dbReference type="Proteomes" id="UP001177021">
    <property type="component" value="Unassembled WGS sequence"/>
</dbReference>
<keyword evidence="2" id="KW-1185">Reference proteome</keyword>
<protein>
    <submittedName>
        <fullName evidence="1">Uncharacterized protein</fullName>
    </submittedName>
</protein>
<evidence type="ECO:0000313" key="2">
    <source>
        <dbReference type="Proteomes" id="UP001177021"/>
    </source>
</evidence>